<dbReference type="PROSITE" id="PS51123">
    <property type="entry name" value="OMPA_2"/>
    <property type="match status" value="1"/>
</dbReference>
<dbReference type="Gene3D" id="3.30.1330.60">
    <property type="entry name" value="OmpA-like domain"/>
    <property type="match status" value="1"/>
</dbReference>
<evidence type="ECO:0000256" key="3">
    <source>
        <dbReference type="ARBA" id="ARBA00023237"/>
    </source>
</evidence>
<proteinExistence type="predicted"/>
<dbReference type="PANTHER" id="PTHR30329:SF21">
    <property type="entry name" value="LIPOPROTEIN YIAD-RELATED"/>
    <property type="match status" value="1"/>
</dbReference>
<protein>
    <submittedName>
        <fullName evidence="7">OmpA family protein</fullName>
    </submittedName>
</protein>
<gene>
    <name evidence="7" type="ORF">ACFQ4O_10345</name>
</gene>
<comment type="subcellular location">
    <subcellularLocation>
        <location evidence="1">Cell outer membrane</location>
    </subcellularLocation>
</comment>
<dbReference type="InterPro" id="IPR006311">
    <property type="entry name" value="TAT_signal"/>
</dbReference>
<feature type="domain" description="OmpA-like" evidence="6">
    <location>
        <begin position="222"/>
        <end position="339"/>
    </location>
</feature>
<evidence type="ECO:0000313" key="8">
    <source>
        <dbReference type="Proteomes" id="UP001597171"/>
    </source>
</evidence>
<dbReference type="PROSITE" id="PS51318">
    <property type="entry name" value="TAT"/>
    <property type="match status" value="1"/>
</dbReference>
<evidence type="ECO:0000256" key="4">
    <source>
        <dbReference type="PROSITE-ProRule" id="PRU00473"/>
    </source>
</evidence>
<keyword evidence="2 4" id="KW-0472">Membrane</keyword>
<dbReference type="Pfam" id="PF00691">
    <property type="entry name" value="OmpA"/>
    <property type="match status" value="1"/>
</dbReference>
<comment type="caution">
    <text evidence="7">The sequence shown here is derived from an EMBL/GenBank/DDBJ whole genome shotgun (WGS) entry which is preliminary data.</text>
</comment>
<keyword evidence="8" id="KW-1185">Reference proteome</keyword>
<evidence type="ECO:0000313" key="7">
    <source>
        <dbReference type="EMBL" id="MFD1332397.1"/>
    </source>
</evidence>
<keyword evidence="5" id="KW-0732">Signal</keyword>
<dbReference type="InterPro" id="IPR006665">
    <property type="entry name" value="OmpA-like"/>
</dbReference>
<dbReference type="PRINTS" id="PR01021">
    <property type="entry name" value="OMPADOMAIN"/>
</dbReference>
<reference evidence="8" key="1">
    <citation type="journal article" date="2019" name="Int. J. Syst. Evol. Microbiol.">
        <title>The Global Catalogue of Microorganisms (GCM) 10K type strain sequencing project: providing services to taxonomists for standard genome sequencing and annotation.</title>
        <authorList>
            <consortium name="The Broad Institute Genomics Platform"/>
            <consortium name="The Broad Institute Genome Sequencing Center for Infectious Disease"/>
            <person name="Wu L."/>
            <person name="Ma J."/>
        </authorList>
    </citation>
    <scope>NUCLEOTIDE SEQUENCE [LARGE SCALE GENOMIC DNA]</scope>
    <source>
        <strain evidence="8">CCUG 61696</strain>
    </source>
</reference>
<accession>A0ABW3Z803</accession>
<name>A0ABW3Z803_9HYPH</name>
<dbReference type="InterPro" id="IPR036737">
    <property type="entry name" value="OmpA-like_sf"/>
</dbReference>
<dbReference type="EMBL" id="JBHTMX010000083">
    <property type="protein sequence ID" value="MFD1332397.1"/>
    <property type="molecule type" value="Genomic_DNA"/>
</dbReference>
<evidence type="ECO:0000259" key="6">
    <source>
        <dbReference type="PROSITE" id="PS51123"/>
    </source>
</evidence>
<feature type="signal peptide" evidence="5">
    <location>
        <begin position="1"/>
        <end position="31"/>
    </location>
</feature>
<dbReference type="RefSeq" id="WP_378775612.1">
    <property type="nucleotide sequence ID" value="NZ_JBHTMX010000083.1"/>
</dbReference>
<dbReference type="InterPro" id="IPR006664">
    <property type="entry name" value="OMP_bac"/>
</dbReference>
<dbReference type="Proteomes" id="UP001597171">
    <property type="component" value="Unassembled WGS sequence"/>
</dbReference>
<dbReference type="InterPro" id="IPR050330">
    <property type="entry name" value="Bact_OuterMem_StrucFunc"/>
</dbReference>
<evidence type="ECO:0000256" key="2">
    <source>
        <dbReference type="ARBA" id="ARBA00023136"/>
    </source>
</evidence>
<dbReference type="CDD" id="cd07185">
    <property type="entry name" value="OmpA_C-like"/>
    <property type="match status" value="1"/>
</dbReference>
<evidence type="ECO:0000256" key="1">
    <source>
        <dbReference type="ARBA" id="ARBA00004442"/>
    </source>
</evidence>
<dbReference type="PANTHER" id="PTHR30329">
    <property type="entry name" value="STATOR ELEMENT OF FLAGELLAR MOTOR COMPLEX"/>
    <property type="match status" value="1"/>
</dbReference>
<keyword evidence="3" id="KW-0998">Cell outer membrane</keyword>
<evidence type="ECO:0000256" key="5">
    <source>
        <dbReference type="SAM" id="SignalP"/>
    </source>
</evidence>
<sequence length="339" mass="36191">MTLKTFAPRGSRRSLLAGALLGLAVMAGAPAAAKDVAGGKDHPLVGRYDGATLQLYRAKDYEEQRLLTKKITGADIRAAGGRRLSDANAIKVAGKAFRLKYAGPKGRSALEVARNLQDGLKAKGFEILFQCRAAECSDLNGGELYFALNDESPMGRGDIRSGIPDVLYASAVLRRPEGDVYAGVYVGQFGDTPETLVDVVETRPMEAEKIVFVDASAMRKAIDADGRVALYGVLFDFDKATVRDDSRPTLDEIGKLLTANPELKVVIAGHTDAKGGFDYNVDLSKRRAAAVAAMLAKQHGVSPARLQPFGVGMASPVATNDTEAGRAKNRRVELVKVPE</sequence>
<organism evidence="7 8">
    <name type="scientific">Methylopila musalis</name>
    <dbReference type="NCBI Taxonomy" id="1134781"/>
    <lineage>
        <taxon>Bacteria</taxon>
        <taxon>Pseudomonadati</taxon>
        <taxon>Pseudomonadota</taxon>
        <taxon>Alphaproteobacteria</taxon>
        <taxon>Hyphomicrobiales</taxon>
        <taxon>Methylopilaceae</taxon>
        <taxon>Methylopila</taxon>
    </lineage>
</organism>
<dbReference type="SUPFAM" id="SSF103088">
    <property type="entry name" value="OmpA-like"/>
    <property type="match status" value="1"/>
</dbReference>
<feature type="chain" id="PRO_5047187199" evidence="5">
    <location>
        <begin position="32"/>
        <end position="339"/>
    </location>
</feature>